<geneLocation type="plasmid" evidence="11">
    <name>2</name>
</geneLocation>
<dbReference type="Gene3D" id="3.10.290.10">
    <property type="entry name" value="RNA-binding S4 domain"/>
    <property type="match status" value="1"/>
</dbReference>
<feature type="binding site" evidence="8">
    <location>
        <position position="228"/>
    </location>
    <ligand>
        <name>ATP</name>
        <dbReference type="ChEBI" id="CHEBI:30616"/>
    </ligand>
</feature>
<dbReference type="InterPro" id="IPR054608">
    <property type="entry name" value="SYY-like_C"/>
</dbReference>
<dbReference type="Gene3D" id="3.40.50.620">
    <property type="entry name" value="HUPs"/>
    <property type="match status" value="1"/>
</dbReference>
<keyword evidence="4 9" id="KW-0694">RNA-binding</keyword>
<dbReference type="PRINTS" id="PR01040">
    <property type="entry name" value="TRNASYNTHTYR"/>
</dbReference>
<organism evidence="11">
    <name type="scientific">Metamycoplasma salivarium</name>
    <name type="common">Mycoplasma salivarium</name>
    <dbReference type="NCBI Taxonomy" id="2124"/>
    <lineage>
        <taxon>Bacteria</taxon>
        <taxon>Bacillati</taxon>
        <taxon>Mycoplasmatota</taxon>
        <taxon>Mycoplasmoidales</taxon>
        <taxon>Metamycoplasmataceae</taxon>
        <taxon>Metamycoplasma</taxon>
    </lineage>
</organism>
<dbReference type="Pfam" id="PF00579">
    <property type="entry name" value="tRNA-synt_1b"/>
    <property type="match status" value="1"/>
</dbReference>
<dbReference type="PANTHER" id="PTHR11766:SF0">
    <property type="entry name" value="TYROSINE--TRNA LIGASE, MITOCHONDRIAL"/>
    <property type="match status" value="1"/>
</dbReference>
<dbReference type="CDD" id="cd00805">
    <property type="entry name" value="TyrRS_core"/>
    <property type="match status" value="1"/>
</dbReference>
<keyword evidence="5 8" id="KW-0648">Protein biosynthesis</keyword>
<keyword evidence="3 8" id="KW-0067">ATP-binding</keyword>
<keyword evidence="11" id="KW-0614">Plasmid</keyword>
<evidence type="ECO:0000256" key="4">
    <source>
        <dbReference type="ARBA" id="ARBA00022884"/>
    </source>
</evidence>
<evidence type="ECO:0000313" key="11">
    <source>
        <dbReference type="EMBL" id="VEU56170.1"/>
    </source>
</evidence>
<dbReference type="InterPro" id="IPR002307">
    <property type="entry name" value="Tyr-tRNA-ligase"/>
</dbReference>
<name>A0A448ZY28_METSV</name>
<feature type="binding site" evidence="8">
    <location>
        <position position="162"/>
    </location>
    <ligand>
        <name>L-tyrosine</name>
        <dbReference type="ChEBI" id="CHEBI:58315"/>
    </ligand>
</feature>
<evidence type="ECO:0000256" key="2">
    <source>
        <dbReference type="ARBA" id="ARBA00022741"/>
    </source>
</evidence>
<dbReference type="GO" id="GO:0003723">
    <property type="term" value="F:RNA binding"/>
    <property type="evidence" value="ECO:0007669"/>
    <property type="project" value="UniProtKB-KW"/>
</dbReference>
<evidence type="ECO:0000256" key="7">
    <source>
        <dbReference type="ARBA" id="ARBA00048248"/>
    </source>
</evidence>
<evidence type="ECO:0000259" key="10">
    <source>
        <dbReference type="Pfam" id="PF22421"/>
    </source>
</evidence>
<comment type="catalytic activity">
    <reaction evidence="7 8">
        <text>tRNA(Tyr) + L-tyrosine + ATP = L-tyrosyl-tRNA(Tyr) + AMP + diphosphate + H(+)</text>
        <dbReference type="Rhea" id="RHEA:10220"/>
        <dbReference type="Rhea" id="RHEA-COMP:9706"/>
        <dbReference type="Rhea" id="RHEA-COMP:9707"/>
        <dbReference type="ChEBI" id="CHEBI:15378"/>
        <dbReference type="ChEBI" id="CHEBI:30616"/>
        <dbReference type="ChEBI" id="CHEBI:33019"/>
        <dbReference type="ChEBI" id="CHEBI:58315"/>
        <dbReference type="ChEBI" id="CHEBI:78442"/>
        <dbReference type="ChEBI" id="CHEBI:78536"/>
        <dbReference type="ChEBI" id="CHEBI:456215"/>
        <dbReference type="EC" id="6.1.1.1"/>
    </reaction>
</comment>
<protein>
    <recommendedName>
        <fullName evidence="8">Tyrosine--tRNA ligase</fullName>
        <ecNumber evidence="8">6.1.1.1</ecNumber>
    </recommendedName>
    <alternativeName>
        <fullName evidence="8">Tyrosyl-tRNA synthetase</fullName>
        <shortName evidence="8">TyrRS</shortName>
    </alternativeName>
</protein>
<dbReference type="Pfam" id="PF22421">
    <property type="entry name" value="SYY_C-terminal"/>
    <property type="match status" value="1"/>
</dbReference>
<keyword evidence="2 8" id="KW-0547">Nucleotide-binding</keyword>
<evidence type="ECO:0000256" key="9">
    <source>
        <dbReference type="PROSITE-ProRule" id="PRU00182"/>
    </source>
</evidence>
<keyword evidence="8" id="KW-0963">Cytoplasm</keyword>
<comment type="similarity">
    <text evidence="8">Belongs to the class-I aminoacyl-tRNA synthetase family. TyrS type 1 subfamily.</text>
</comment>
<dbReference type="PANTHER" id="PTHR11766">
    <property type="entry name" value="TYROSYL-TRNA SYNTHETASE"/>
    <property type="match status" value="1"/>
</dbReference>
<gene>
    <name evidence="11" type="primary">tyrS_2</name>
    <name evidence="8" type="synonym">tyrS</name>
    <name evidence="11" type="ORF">NCTC10113_01058</name>
</gene>
<reference evidence="11" key="1">
    <citation type="submission" date="2019-01" db="EMBL/GenBank/DDBJ databases">
        <authorList>
            <consortium name="Pathogen Informatics"/>
        </authorList>
    </citation>
    <scope>NUCLEOTIDE SEQUENCE [LARGE SCALE GENOMIC DNA]</scope>
    <source>
        <strain evidence="11">NCTC10113</strain>
    </source>
</reference>
<comment type="subunit">
    <text evidence="8">Homodimer.</text>
</comment>
<dbReference type="GO" id="GO:0005829">
    <property type="term" value="C:cytosol"/>
    <property type="evidence" value="ECO:0007669"/>
    <property type="project" value="TreeGrafter"/>
</dbReference>
<feature type="binding site" evidence="8">
    <location>
        <position position="166"/>
    </location>
    <ligand>
        <name>L-tyrosine</name>
        <dbReference type="ChEBI" id="CHEBI:58315"/>
    </ligand>
</feature>
<comment type="function">
    <text evidence="8">Catalyzes the attachment of tyrosine to tRNA(Tyr) in a two-step reaction: tyrosine is first activated by ATP to form Tyr-AMP and then transferred to the acceptor end of tRNA(Tyr).</text>
</comment>
<dbReference type="HAMAP" id="MF_02006">
    <property type="entry name" value="Tyr_tRNA_synth_type1"/>
    <property type="match status" value="1"/>
</dbReference>
<dbReference type="AlphaFoldDB" id="A0A448ZY28"/>
<evidence type="ECO:0000256" key="5">
    <source>
        <dbReference type="ARBA" id="ARBA00022917"/>
    </source>
</evidence>
<feature type="short sequence motif" description="'KMSKS' region" evidence="8">
    <location>
        <begin position="225"/>
        <end position="229"/>
    </location>
</feature>
<evidence type="ECO:0000256" key="1">
    <source>
        <dbReference type="ARBA" id="ARBA00022598"/>
    </source>
</evidence>
<dbReference type="GO" id="GO:0004831">
    <property type="term" value="F:tyrosine-tRNA ligase activity"/>
    <property type="evidence" value="ECO:0007669"/>
    <property type="project" value="UniProtKB-UniRule"/>
</dbReference>
<dbReference type="FunFam" id="1.10.240.10:FF:000001">
    <property type="entry name" value="Tyrosine--tRNA ligase"/>
    <property type="match status" value="1"/>
</dbReference>
<evidence type="ECO:0000256" key="3">
    <source>
        <dbReference type="ARBA" id="ARBA00022840"/>
    </source>
</evidence>
<dbReference type="EC" id="6.1.1.1" evidence="8"/>
<dbReference type="RefSeq" id="WP_024544040.1">
    <property type="nucleotide sequence ID" value="NZ_BPLW01000001.1"/>
</dbReference>
<dbReference type="InterPro" id="IPR024107">
    <property type="entry name" value="Tyr-tRNA-ligase_bac_1"/>
</dbReference>
<dbReference type="InterPro" id="IPR024088">
    <property type="entry name" value="Tyr-tRNA-ligase_bac-type"/>
</dbReference>
<dbReference type="SUPFAM" id="SSF52374">
    <property type="entry name" value="Nucleotidylyl transferase"/>
    <property type="match status" value="1"/>
</dbReference>
<comment type="subcellular location">
    <subcellularLocation>
        <location evidence="8">Cytoplasm</location>
    </subcellularLocation>
</comment>
<keyword evidence="6 8" id="KW-0030">Aminoacyl-tRNA synthetase</keyword>
<keyword evidence="1 8" id="KW-0436">Ligase</keyword>
<dbReference type="PROSITE" id="PS50889">
    <property type="entry name" value="S4"/>
    <property type="match status" value="1"/>
</dbReference>
<evidence type="ECO:0000256" key="6">
    <source>
        <dbReference type="ARBA" id="ARBA00023146"/>
    </source>
</evidence>
<dbReference type="InterPro" id="IPR002305">
    <property type="entry name" value="aa-tRNA-synth_Ic"/>
</dbReference>
<feature type="domain" description="Tyrosine--tRNA ligase SYY-like C-terminal" evidence="10">
    <location>
        <begin position="339"/>
        <end position="411"/>
    </location>
</feature>
<accession>A0A448ZY28</accession>
<dbReference type="GO" id="GO:0006437">
    <property type="term" value="P:tyrosyl-tRNA aminoacylation"/>
    <property type="evidence" value="ECO:0007669"/>
    <property type="project" value="UniProtKB-UniRule"/>
</dbReference>
<sequence>MKNNALIEEFKRRNILNNISNVDKFNNLDKNVKVYTGFDPSAISLHLGNYVQIVSLLRFKKFGINPIAVIGGITGMIGDPSFRVFERKYLDLKTVEQNKAHIKMQLEKYGIKVIDNLDFYKNWTIIDFLRNVGTIINVNYLLSKESIATRLEQGLSFTEFSYSLLQGWDFKTLYEKENVKIQMGGSDQWGNITTGLEMIRKTHGENHDAIAFVTNLLLDEKTGAKFGKSTGGGSLWLDPEMTSPYSIYQFLLNQSDTKVEELLNWLTFLDVNKIQDVIEKHNQDKTKRLAQKTLAYEVTKDIHSEKIATQCLKISDILFSKNSDILSLTNDDIKLLLGFLPSYVVKKDQTFIDFIKENKILNSNREIREFLVNGSFLLDNKIVNDENQVIEFQNFNKQYAILRKGKKEFIILKSKW</sequence>
<dbReference type="EMBL" id="LR214939">
    <property type="protein sequence ID" value="VEU56170.1"/>
    <property type="molecule type" value="Genomic_DNA"/>
</dbReference>
<feature type="short sequence motif" description="'HIGH' region" evidence="8">
    <location>
        <begin position="40"/>
        <end position="49"/>
    </location>
</feature>
<dbReference type="InterPro" id="IPR014729">
    <property type="entry name" value="Rossmann-like_a/b/a_fold"/>
</dbReference>
<dbReference type="Gene3D" id="1.10.240.10">
    <property type="entry name" value="Tyrosyl-Transfer RNA Synthetase"/>
    <property type="match status" value="1"/>
</dbReference>
<evidence type="ECO:0000256" key="8">
    <source>
        <dbReference type="HAMAP-Rule" id="MF_02006"/>
    </source>
</evidence>
<dbReference type="GO" id="GO:0005524">
    <property type="term" value="F:ATP binding"/>
    <property type="evidence" value="ECO:0007669"/>
    <property type="project" value="UniProtKB-UniRule"/>
</dbReference>
<feature type="binding site" evidence="8">
    <location>
        <position position="35"/>
    </location>
    <ligand>
        <name>L-tyrosine</name>
        <dbReference type="ChEBI" id="CHEBI:58315"/>
    </ligand>
</feature>
<dbReference type="InterPro" id="IPR036986">
    <property type="entry name" value="S4_RNA-bd_sf"/>
</dbReference>
<dbReference type="SUPFAM" id="SSF55174">
    <property type="entry name" value="Alpha-L RNA-binding motif"/>
    <property type="match status" value="1"/>
</dbReference>
<proteinExistence type="inferred from homology"/>
<dbReference type="NCBIfam" id="TIGR00234">
    <property type="entry name" value="tyrS"/>
    <property type="match status" value="1"/>
</dbReference>